<name>A0A0A1MEG0_9BACI</name>
<dbReference type="EMBL" id="CDGG01000001">
    <property type="protein sequence ID" value="CEI83755.1"/>
    <property type="molecule type" value="Genomic_DNA"/>
</dbReference>
<dbReference type="CDD" id="cd00882">
    <property type="entry name" value="Ras_like_GTPase"/>
    <property type="match status" value="1"/>
</dbReference>
<dbReference type="SUPFAM" id="SSF52540">
    <property type="entry name" value="P-loop containing nucleoside triphosphate hydrolases"/>
    <property type="match status" value="1"/>
</dbReference>
<reference evidence="14 15" key="1">
    <citation type="submission" date="2014-11" db="EMBL/GenBank/DDBJ databases">
        <authorList>
            <person name="Urmite Genomes Urmite Genomes"/>
        </authorList>
    </citation>
    <scope>NUCLEOTIDE SEQUENCE [LARGE SCALE GENOMIC DNA]</scope>
    <source>
        <strain evidence="14 15">Oc5</strain>
    </source>
</reference>
<evidence type="ECO:0000256" key="7">
    <source>
        <dbReference type="ARBA" id="ARBA00049360"/>
    </source>
</evidence>
<dbReference type="InterPro" id="IPR046840">
    <property type="entry name" value="SpoIVA_C"/>
</dbReference>
<keyword evidence="5 10" id="KW-0067">ATP-binding</keyword>
<feature type="domain" description="Sporulation stage IV protein A C-terminal" evidence="13">
    <location>
        <begin position="417"/>
        <end position="492"/>
    </location>
</feature>
<dbReference type="Pfam" id="PF09547">
    <property type="entry name" value="SpoIVA_ATPase"/>
    <property type="match status" value="1"/>
</dbReference>
<dbReference type="OrthoDB" id="9761464at2"/>
<evidence type="ECO:0000256" key="9">
    <source>
        <dbReference type="ARBA" id="ARBA00082123"/>
    </source>
</evidence>
<dbReference type="GO" id="GO:0005524">
    <property type="term" value="F:ATP binding"/>
    <property type="evidence" value="ECO:0007669"/>
    <property type="project" value="UniProtKB-KW"/>
</dbReference>
<accession>A0A0A1MEG0</accession>
<dbReference type="InterPro" id="IPR027417">
    <property type="entry name" value="P-loop_NTPase"/>
</dbReference>
<evidence type="ECO:0000259" key="12">
    <source>
        <dbReference type="Pfam" id="PF20438"/>
    </source>
</evidence>
<dbReference type="STRING" id="545501.BN997_03676"/>
<evidence type="ECO:0000256" key="3">
    <source>
        <dbReference type="ARBA" id="ARBA00022741"/>
    </source>
</evidence>
<evidence type="ECO:0000256" key="5">
    <source>
        <dbReference type="ARBA" id="ARBA00022840"/>
    </source>
</evidence>
<dbReference type="InterPro" id="IPR046842">
    <property type="entry name" value="SpoIVA_ATPase"/>
</dbReference>
<dbReference type="NCBIfam" id="TIGR02836">
    <property type="entry name" value="spore_IV_A"/>
    <property type="match status" value="1"/>
</dbReference>
<dbReference type="AlphaFoldDB" id="A0A0A1MEG0"/>
<dbReference type="InterPro" id="IPR046841">
    <property type="entry name" value="SpoIVA_middle"/>
</dbReference>
<keyword evidence="6 10" id="KW-0749">Sporulation</keyword>
<dbReference type="GO" id="GO:0042244">
    <property type="term" value="P:spore wall assembly"/>
    <property type="evidence" value="ECO:0007669"/>
    <property type="project" value="UniProtKB-ARBA"/>
</dbReference>
<organism evidence="14 15">
    <name type="scientific">Oceanobacillus oncorhynchi</name>
    <dbReference type="NCBI Taxonomy" id="545501"/>
    <lineage>
        <taxon>Bacteria</taxon>
        <taxon>Bacillati</taxon>
        <taxon>Bacillota</taxon>
        <taxon>Bacilli</taxon>
        <taxon>Bacillales</taxon>
        <taxon>Bacillaceae</taxon>
        <taxon>Oceanobacillus</taxon>
    </lineage>
</organism>
<dbReference type="EC" id="3.6.1.-" evidence="10"/>
<dbReference type="Gene3D" id="3.40.50.300">
    <property type="entry name" value="P-loop containing nucleotide triphosphate hydrolases"/>
    <property type="match status" value="1"/>
</dbReference>
<gene>
    <name evidence="14" type="primary">spoIVA</name>
    <name evidence="14" type="ORF">BN997_03676</name>
</gene>
<keyword evidence="2 10" id="KW-0963">Cytoplasm</keyword>
<comment type="function">
    <text evidence="10">ATPase. Has a role at an early stage in the morphogenesis of the spore coat.</text>
</comment>
<keyword evidence="3 10" id="KW-0547">Nucleotide-binding</keyword>
<keyword evidence="15" id="KW-1185">Reference proteome</keyword>
<dbReference type="FunFam" id="3.40.50.300:FF:000648">
    <property type="entry name" value="Stage IV sporulation protein A"/>
    <property type="match status" value="1"/>
</dbReference>
<evidence type="ECO:0000256" key="1">
    <source>
        <dbReference type="ARBA" id="ARBA00004496"/>
    </source>
</evidence>
<comment type="subcellular location">
    <subcellularLocation>
        <location evidence="1 10">Cytoplasm</location>
    </subcellularLocation>
</comment>
<evidence type="ECO:0000256" key="4">
    <source>
        <dbReference type="ARBA" id="ARBA00022801"/>
    </source>
</evidence>
<dbReference type="InterPro" id="IPR014201">
    <property type="entry name" value="Spore_IV_A"/>
</dbReference>
<protein>
    <recommendedName>
        <fullName evidence="8 10">Stage IV sporulation protein A</fullName>
        <ecNumber evidence="10">3.6.1.-</ecNumber>
    </recommendedName>
    <alternativeName>
        <fullName evidence="9 10">Coat morphogenetic protein SpoIVA</fullName>
    </alternativeName>
</protein>
<keyword evidence="4 10" id="KW-0378">Hydrolase</keyword>
<dbReference type="GO" id="GO:0005737">
    <property type="term" value="C:cytoplasm"/>
    <property type="evidence" value="ECO:0007669"/>
    <property type="project" value="UniProtKB-SubCell"/>
</dbReference>
<dbReference type="Proteomes" id="UP000040453">
    <property type="component" value="Unassembled WGS sequence"/>
</dbReference>
<dbReference type="PIRSF" id="PIRSF007466">
    <property type="entry name" value="SpoIVA"/>
    <property type="match status" value="1"/>
</dbReference>
<comment type="catalytic activity">
    <reaction evidence="7 10">
        <text>ATP + H2O = ADP + phosphate + H(+)</text>
        <dbReference type="Rhea" id="RHEA:13065"/>
        <dbReference type="ChEBI" id="CHEBI:15377"/>
        <dbReference type="ChEBI" id="CHEBI:15378"/>
        <dbReference type="ChEBI" id="CHEBI:30616"/>
        <dbReference type="ChEBI" id="CHEBI:43474"/>
        <dbReference type="ChEBI" id="CHEBI:456216"/>
    </reaction>
</comment>
<feature type="domain" description="Stage IV sporulation protein A ATPase" evidence="11">
    <location>
        <begin position="1"/>
        <end position="237"/>
    </location>
</feature>
<evidence type="ECO:0000313" key="14">
    <source>
        <dbReference type="EMBL" id="CEI83755.1"/>
    </source>
</evidence>
<dbReference type="Pfam" id="PF20438">
    <property type="entry name" value="SpoIVA_middle"/>
    <property type="match status" value="1"/>
</dbReference>
<evidence type="ECO:0000256" key="6">
    <source>
        <dbReference type="ARBA" id="ARBA00022969"/>
    </source>
</evidence>
<evidence type="ECO:0000256" key="10">
    <source>
        <dbReference type="PIRNR" id="PIRNR007466"/>
    </source>
</evidence>
<evidence type="ECO:0000256" key="2">
    <source>
        <dbReference type="ARBA" id="ARBA00022490"/>
    </source>
</evidence>
<evidence type="ECO:0000259" key="11">
    <source>
        <dbReference type="Pfam" id="PF09547"/>
    </source>
</evidence>
<evidence type="ECO:0000313" key="15">
    <source>
        <dbReference type="Proteomes" id="UP000040453"/>
    </source>
</evidence>
<sequence>MEKTDIFKDISKRTNGDIYLGIVGAVRTGKSTFIKKFMELVVLPNIESESERARAHDELPQSAAGKTIMTTEPKFVPNQAVQVNVEDGLDVNVRLVDCVGYAVEGAKGFEDENGPRMIHTPWYEDPIPFHDAAEIGTRKVIQEHSTIGVVVTTDGTIGEIDREDYIEAETRVIEELKEVGKPFIMVINSTEPHSQKTTLLREELTEQHDIPVLAMSVETMTEHDVYSVLREALFEFPVLEVNVNLPSWVMVLKEDHWLRQNYQEAIQDTVKDIKRLRDVDHIVGHFRDYEHIEGANLAGMEMGEGIAEIDLHAPDQLYDHVLKEIVGEEIRGKDHLLELMQDFAYAKREYDQVSGALQMVKQTGYGIAAPSLEDMQLDEPEIIRQGSRFGVRLKAVAPSIHMIRVEVESEFSPIIGTEKQSEELVRYLMQDFEEDPLSIWESDIFGRSLSSIVREGIQAKISLMPENARYKLKDTLERIINEGSGGLIAIIL</sequence>
<dbReference type="GO" id="GO:0016887">
    <property type="term" value="F:ATP hydrolysis activity"/>
    <property type="evidence" value="ECO:0007669"/>
    <property type="project" value="InterPro"/>
</dbReference>
<dbReference type="RefSeq" id="WP_042534158.1">
    <property type="nucleotide sequence ID" value="NZ_CAXOIH010000007.1"/>
</dbReference>
<evidence type="ECO:0000259" key="13">
    <source>
        <dbReference type="Pfam" id="PF20439"/>
    </source>
</evidence>
<feature type="domain" description="Stage IV sporulation protein A middle" evidence="12">
    <location>
        <begin position="238"/>
        <end position="416"/>
    </location>
</feature>
<proteinExistence type="predicted"/>
<dbReference type="Pfam" id="PF20439">
    <property type="entry name" value="SpoIVA_C"/>
    <property type="match status" value="1"/>
</dbReference>
<evidence type="ECO:0000256" key="8">
    <source>
        <dbReference type="ARBA" id="ARBA00073701"/>
    </source>
</evidence>